<dbReference type="AlphaFoldDB" id="A0A0C3PEC1"/>
<evidence type="ECO:0000313" key="2">
    <source>
        <dbReference type="Proteomes" id="UP000053257"/>
    </source>
</evidence>
<protein>
    <submittedName>
        <fullName evidence="1">Uncharacterized protein</fullName>
    </submittedName>
</protein>
<reference evidence="1 2" key="1">
    <citation type="journal article" date="2014" name="PLoS Genet.">
        <title>Analysis of the Phlebiopsis gigantea genome, transcriptome and secretome provides insight into its pioneer colonization strategies of wood.</title>
        <authorList>
            <person name="Hori C."/>
            <person name="Ishida T."/>
            <person name="Igarashi K."/>
            <person name="Samejima M."/>
            <person name="Suzuki H."/>
            <person name="Master E."/>
            <person name="Ferreira P."/>
            <person name="Ruiz-Duenas F.J."/>
            <person name="Held B."/>
            <person name="Canessa P."/>
            <person name="Larrondo L.F."/>
            <person name="Schmoll M."/>
            <person name="Druzhinina I.S."/>
            <person name="Kubicek C.P."/>
            <person name="Gaskell J.A."/>
            <person name="Kersten P."/>
            <person name="St John F."/>
            <person name="Glasner J."/>
            <person name="Sabat G."/>
            <person name="Splinter BonDurant S."/>
            <person name="Syed K."/>
            <person name="Yadav J."/>
            <person name="Mgbeahuruike A.C."/>
            <person name="Kovalchuk A."/>
            <person name="Asiegbu F.O."/>
            <person name="Lackner G."/>
            <person name="Hoffmeister D."/>
            <person name="Rencoret J."/>
            <person name="Gutierrez A."/>
            <person name="Sun H."/>
            <person name="Lindquist E."/>
            <person name="Barry K."/>
            <person name="Riley R."/>
            <person name="Grigoriev I.V."/>
            <person name="Henrissat B."/>
            <person name="Kues U."/>
            <person name="Berka R.M."/>
            <person name="Martinez A.T."/>
            <person name="Covert S.F."/>
            <person name="Blanchette R.A."/>
            <person name="Cullen D."/>
        </authorList>
    </citation>
    <scope>NUCLEOTIDE SEQUENCE [LARGE SCALE GENOMIC DNA]</scope>
    <source>
        <strain evidence="1 2">11061_1 CR5-6</strain>
    </source>
</reference>
<sequence length="52" mass="5823">MRWDGQLCPSLTAMSSSHATACHTRRALAHHLPFPMTRIGHMKQRRPAGALE</sequence>
<evidence type="ECO:0000313" key="1">
    <source>
        <dbReference type="EMBL" id="KIP03773.1"/>
    </source>
</evidence>
<dbReference type="Proteomes" id="UP000053257">
    <property type="component" value="Unassembled WGS sequence"/>
</dbReference>
<organism evidence="1 2">
    <name type="scientific">Phlebiopsis gigantea (strain 11061_1 CR5-6)</name>
    <name type="common">White-rot fungus</name>
    <name type="synonym">Peniophora gigantea</name>
    <dbReference type="NCBI Taxonomy" id="745531"/>
    <lineage>
        <taxon>Eukaryota</taxon>
        <taxon>Fungi</taxon>
        <taxon>Dikarya</taxon>
        <taxon>Basidiomycota</taxon>
        <taxon>Agaricomycotina</taxon>
        <taxon>Agaricomycetes</taxon>
        <taxon>Polyporales</taxon>
        <taxon>Phanerochaetaceae</taxon>
        <taxon>Phlebiopsis</taxon>
    </lineage>
</organism>
<dbReference type="HOGENOM" id="CLU_3087999_0_0_1"/>
<keyword evidence="2" id="KW-1185">Reference proteome</keyword>
<accession>A0A0C3PEC1</accession>
<dbReference type="EMBL" id="KN840601">
    <property type="protein sequence ID" value="KIP03773.1"/>
    <property type="molecule type" value="Genomic_DNA"/>
</dbReference>
<gene>
    <name evidence="1" type="ORF">PHLGIDRAFT_225758</name>
</gene>
<name>A0A0C3PEC1_PHLG1</name>
<proteinExistence type="predicted"/>